<feature type="compositionally biased region" description="Low complexity" evidence="1">
    <location>
        <begin position="41"/>
        <end position="50"/>
    </location>
</feature>
<name>A0ABD2MPZ0_9CUCU</name>
<keyword evidence="3" id="KW-1185">Reference proteome</keyword>
<accession>A0ABD2MPZ0</accession>
<organism evidence="2 3">
    <name type="scientific">Cryptolaemus montrouzieri</name>
    <dbReference type="NCBI Taxonomy" id="559131"/>
    <lineage>
        <taxon>Eukaryota</taxon>
        <taxon>Metazoa</taxon>
        <taxon>Ecdysozoa</taxon>
        <taxon>Arthropoda</taxon>
        <taxon>Hexapoda</taxon>
        <taxon>Insecta</taxon>
        <taxon>Pterygota</taxon>
        <taxon>Neoptera</taxon>
        <taxon>Endopterygota</taxon>
        <taxon>Coleoptera</taxon>
        <taxon>Polyphaga</taxon>
        <taxon>Cucujiformia</taxon>
        <taxon>Coccinelloidea</taxon>
        <taxon>Coccinellidae</taxon>
        <taxon>Scymninae</taxon>
        <taxon>Scymnini</taxon>
        <taxon>Cryptolaemus</taxon>
    </lineage>
</organism>
<reference evidence="2 3" key="1">
    <citation type="journal article" date="2021" name="BMC Biol.">
        <title>Horizontally acquired antibacterial genes associated with adaptive radiation of ladybird beetles.</title>
        <authorList>
            <person name="Li H.S."/>
            <person name="Tang X.F."/>
            <person name="Huang Y.H."/>
            <person name="Xu Z.Y."/>
            <person name="Chen M.L."/>
            <person name="Du X.Y."/>
            <person name="Qiu B.Y."/>
            <person name="Chen P.T."/>
            <person name="Zhang W."/>
            <person name="Slipinski A."/>
            <person name="Escalona H.E."/>
            <person name="Waterhouse R.M."/>
            <person name="Zwick A."/>
            <person name="Pang H."/>
        </authorList>
    </citation>
    <scope>NUCLEOTIDE SEQUENCE [LARGE SCALE GENOMIC DNA]</scope>
    <source>
        <strain evidence="2">SYSU2018</strain>
    </source>
</reference>
<evidence type="ECO:0000313" key="3">
    <source>
        <dbReference type="Proteomes" id="UP001516400"/>
    </source>
</evidence>
<gene>
    <name evidence="2" type="ORF">HHI36_007590</name>
</gene>
<dbReference type="EMBL" id="JABFTP020000021">
    <property type="protein sequence ID" value="KAL3268479.1"/>
    <property type="molecule type" value="Genomic_DNA"/>
</dbReference>
<dbReference type="Proteomes" id="UP001516400">
    <property type="component" value="Unassembled WGS sequence"/>
</dbReference>
<comment type="caution">
    <text evidence="2">The sequence shown here is derived from an EMBL/GenBank/DDBJ whole genome shotgun (WGS) entry which is preliminary data.</text>
</comment>
<protein>
    <submittedName>
        <fullName evidence="2">Uncharacterized protein</fullName>
    </submittedName>
</protein>
<feature type="region of interest" description="Disordered" evidence="1">
    <location>
        <begin position="20"/>
        <end position="54"/>
    </location>
</feature>
<proteinExistence type="predicted"/>
<evidence type="ECO:0000313" key="2">
    <source>
        <dbReference type="EMBL" id="KAL3268479.1"/>
    </source>
</evidence>
<evidence type="ECO:0000256" key="1">
    <source>
        <dbReference type="SAM" id="MobiDB-lite"/>
    </source>
</evidence>
<feature type="compositionally biased region" description="Acidic residues" evidence="1">
    <location>
        <begin position="31"/>
        <end position="40"/>
    </location>
</feature>
<dbReference type="AlphaFoldDB" id="A0ABD2MPZ0"/>
<sequence>MWVKNNGIFSILSVNKTQRSFRNSDNSSDDRDYEPDENNSDSDSSAANEAIIDGNIAEDNLETSRLIEETQSDDEKLTQMKDADDWWFQNNNDTLVPRFIVLDERTTETTLYRDMNEVDILLKVCPKSLLMFIDD</sequence>